<dbReference type="SUPFAM" id="SSF143011">
    <property type="entry name" value="RelE-like"/>
    <property type="match status" value="1"/>
</dbReference>
<keyword evidence="5" id="KW-0378">Hydrolase</keyword>
<evidence type="ECO:0000256" key="2">
    <source>
        <dbReference type="ARBA" id="ARBA00022649"/>
    </source>
</evidence>
<dbReference type="AlphaFoldDB" id="A0A0F3N0G5"/>
<dbReference type="PATRIC" id="fig|1359164.3.peg.512"/>
<dbReference type="GO" id="GO:0045892">
    <property type="term" value="P:negative regulation of DNA-templated transcription"/>
    <property type="evidence" value="ECO:0007669"/>
    <property type="project" value="TreeGrafter"/>
</dbReference>
<comment type="caution">
    <text evidence="7">The sequence shown here is derived from an EMBL/GenBank/DDBJ whole genome shotgun (WGS) entry which is preliminary data.</text>
</comment>
<dbReference type="RefSeq" id="WP_045800155.1">
    <property type="nucleotide sequence ID" value="NZ_LANR01000001.1"/>
</dbReference>
<dbReference type="InterPro" id="IPR035093">
    <property type="entry name" value="RelE/ParE_toxin_dom_sf"/>
</dbReference>
<evidence type="ECO:0000313" key="7">
    <source>
        <dbReference type="EMBL" id="KJV61508.1"/>
    </source>
</evidence>
<name>A0A0F3N0G5_RICAM</name>
<dbReference type="InterPro" id="IPR009614">
    <property type="entry name" value="YoeB_toxin"/>
</dbReference>
<dbReference type="GO" id="GO:0004519">
    <property type="term" value="F:endonuclease activity"/>
    <property type="evidence" value="ECO:0007669"/>
    <property type="project" value="UniProtKB-KW"/>
</dbReference>
<protein>
    <recommendedName>
        <fullName evidence="6">Putative mRNA interferase YoeB</fullName>
    </recommendedName>
</protein>
<accession>A0A0F3N0G5</accession>
<dbReference type="PANTHER" id="PTHR38039:SF1">
    <property type="entry name" value="TOXIN YOEB"/>
    <property type="match status" value="1"/>
</dbReference>
<evidence type="ECO:0000256" key="6">
    <source>
        <dbReference type="ARBA" id="ARBA00030388"/>
    </source>
</evidence>
<dbReference type="Pfam" id="PF06769">
    <property type="entry name" value="YoeB_toxin"/>
    <property type="match status" value="1"/>
</dbReference>
<evidence type="ECO:0000256" key="5">
    <source>
        <dbReference type="ARBA" id="ARBA00022801"/>
    </source>
</evidence>
<proteinExistence type="inferred from homology"/>
<dbReference type="PANTHER" id="PTHR38039">
    <property type="entry name" value="TOXIN YOEB"/>
    <property type="match status" value="1"/>
</dbReference>
<sequence length="87" mass="10426">MIEIEWTLGAAEDLACWKKYDIKKYERIKLLIKNIQEAPFIGIGKPEALKHILSGLWSRRINHEHRLIYSVNTKQIIIYNCRFHYKN</sequence>
<dbReference type="GO" id="GO:0016787">
    <property type="term" value="F:hydrolase activity"/>
    <property type="evidence" value="ECO:0007669"/>
    <property type="project" value="UniProtKB-KW"/>
</dbReference>
<evidence type="ECO:0000256" key="3">
    <source>
        <dbReference type="ARBA" id="ARBA00022722"/>
    </source>
</evidence>
<dbReference type="Proteomes" id="UP000033556">
    <property type="component" value="Unassembled WGS sequence"/>
</dbReference>
<keyword evidence="2" id="KW-1277">Toxin-antitoxin system</keyword>
<reference evidence="7 8" key="1">
    <citation type="submission" date="2015-01" db="EMBL/GenBank/DDBJ databases">
        <title>Genome Sequencing of Rickettsiales.</title>
        <authorList>
            <person name="Daugherty S.C."/>
            <person name="Su Q."/>
            <person name="Abolude K."/>
            <person name="Beier-Sexton M."/>
            <person name="Carlyon J.A."/>
            <person name="Carter R."/>
            <person name="Day N.P."/>
            <person name="Dumler S.J."/>
            <person name="Dyachenko V."/>
            <person name="Godinez A."/>
            <person name="Kurtti T.J."/>
            <person name="Lichay M."/>
            <person name="Mullins K.E."/>
            <person name="Ott S."/>
            <person name="Pappas-Brown V."/>
            <person name="Paris D.H."/>
            <person name="Patel P."/>
            <person name="Richards A.L."/>
            <person name="Sadzewicz L."/>
            <person name="Sears K."/>
            <person name="Seidman D."/>
            <person name="Sengamalay N."/>
            <person name="Stenos J."/>
            <person name="Tallon L.J."/>
            <person name="Vincent G."/>
            <person name="Fraser C.M."/>
            <person name="Munderloh U."/>
            <person name="Dunning-Hotopp J.C."/>
        </authorList>
    </citation>
    <scope>NUCLEOTIDE SEQUENCE [LARGE SCALE GENOMIC DNA]</scope>
    <source>
        <strain evidence="7 8">Ac/Pa</strain>
    </source>
</reference>
<gene>
    <name evidence="7" type="ORF">APHACPA_0516</name>
</gene>
<evidence type="ECO:0000313" key="8">
    <source>
        <dbReference type="Proteomes" id="UP000033556"/>
    </source>
</evidence>
<dbReference type="EMBL" id="LANR01000001">
    <property type="protein sequence ID" value="KJV61508.1"/>
    <property type="molecule type" value="Genomic_DNA"/>
</dbReference>
<comment type="similarity">
    <text evidence="1">Belongs to the YoeB family.</text>
</comment>
<keyword evidence="4" id="KW-0255">Endonuclease</keyword>
<organism evidence="7 8">
    <name type="scientific">Rickettsia amblyommatis str. Ac/Pa</name>
    <dbReference type="NCBI Taxonomy" id="1359164"/>
    <lineage>
        <taxon>Bacteria</taxon>
        <taxon>Pseudomonadati</taxon>
        <taxon>Pseudomonadota</taxon>
        <taxon>Alphaproteobacteria</taxon>
        <taxon>Rickettsiales</taxon>
        <taxon>Rickettsiaceae</taxon>
        <taxon>Rickettsieae</taxon>
        <taxon>Rickettsia</taxon>
        <taxon>spotted fever group</taxon>
    </lineage>
</organism>
<dbReference type="GO" id="GO:0006401">
    <property type="term" value="P:RNA catabolic process"/>
    <property type="evidence" value="ECO:0007669"/>
    <property type="project" value="InterPro"/>
</dbReference>
<keyword evidence="3" id="KW-0540">Nuclease</keyword>
<dbReference type="Gene3D" id="3.30.2310.20">
    <property type="entry name" value="RelE-like"/>
    <property type="match status" value="1"/>
</dbReference>
<evidence type="ECO:0000256" key="1">
    <source>
        <dbReference type="ARBA" id="ARBA00008172"/>
    </source>
</evidence>
<dbReference type="NCBIfam" id="TIGR02116">
    <property type="entry name" value="toxin_Txe_YoeB"/>
    <property type="match status" value="1"/>
</dbReference>
<keyword evidence="8" id="KW-1185">Reference proteome</keyword>
<evidence type="ECO:0000256" key="4">
    <source>
        <dbReference type="ARBA" id="ARBA00022759"/>
    </source>
</evidence>